<name>A0A2T3A5T3_9PEZI</name>
<keyword evidence="1" id="KW-1133">Transmembrane helix</keyword>
<protein>
    <submittedName>
        <fullName evidence="2">Uncharacterized protein</fullName>
    </submittedName>
</protein>
<evidence type="ECO:0000313" key="3">
    <source>
        <dbReference type="Proteomes" id="UP000241462"/>
    </source>
</evidence>
<evidence type="ECO:0000256" key="1">
    <source>
        <dbReference type="SAM" id="Phobius"/>
    </source>
</evidence>
<reference evidence="2 3" key="1">
    <citation type="journal article" date="2018" name="Mycol. Prog.">
        <title>Coniella lustricola, a new species from submerged detritus.</title>
        <authorList>
            <person name="Raudabaugh D.B."/>
            <person name="Iturriaga T."/>
            <person name="Carver A."/>
            <person name="Mondo S."/>
            <person name="Pangilinan J."/>
            <person name="Lipzen A."/>
            <person name="He G."/>
            <person name="Amirebrahimi M."/>
            <person name="Grigoriev I.V."/>
            <person name="Miller A.N."/>
        </authorList>
    </citation>
    <scope>NUCLEOTIDE SEQUENCE [LARGE SCALE GENOMIC DNA]</scope>
    <source>
        <strain evidence="2 3">B22-T-1</strain>
    </source>
</reference>
<feature type="transmembrane region" description="Helical" evidence="1">
    <location>
        <begin position="26"/>
        <end position="45"/>
    </location>
</feature>
<accession>A0A2T3A5T3</accession>
<gene>
    <name evidence="2" type="ORF">BD289DRAFT_286869</name>
</gene>
<sequence length="107" mass="12253">MFIFYASVSVCTKQAELRAITRLSDFVLFIFGGSFSGLPNSRLFFFGSSSGDTNRRILTEYIDGWFGGLRILSGFLLFILDFLPSSASWLVWLVWWRSGGTWFVVIW</sequence>
<dbReference type="Proteomes" id="UP000241462">
    <property type="component" value="Unassembled WGS sequence"/>
</dbReference>
<proteinExistence type="predicted"/>
<dbReference type="AlphaFoldDB" id="A0A2T3A5T3"/>
<keyword evidence="3" id="KW-1185">Reference proteome</keyword>
<organism evidence="2 3">
    <name type="scientific">Coniella lustricola</name>
    <dbReference type="NCBI Taxonomy" id="2025994"/>
    <lineage>
        <taxon>Eukaryota</taxon>
        <taxon>Fungi</taxon>
        <taxon>Dikarya</taxon>
        <taxon>Ascomycota</taxon>
        <taxon>Pezizomycotina</taxon>
        <taxon>Sordariomycetes</taxon>
        <taxon>Sordariomycetidae</taxon>
        <taxon>Diaporthales</taxon>
        <taxon>Schizoparmaceae</taxon>
        <taxon>Coniella</taxon>
    </lineage>
</organism>
<keyword evidence="1" id="KW-0812">Transmembrane</keyword>
<dbReference type="EMBL" id="KZ678461">
    <property type="protein sequence ID" value="PSR83360.1"/>
    <property type="molecule type" value="Genomic_DNA"/>
</dbReference>
<dbReference type="InParanoid" id="A0A2T3A5T3"/>
<evidence type="ECO:0000313" key="2">
    <source>
        <dbReference type="EMBL" id="PSR83360.1"/>
    </source>
</evidence>
<keyword evidence="1" id="KW-0472">Membrane</keyword>